<accession>A0A2T5KE33</accession>
<organism evidence="1 2">
    <name type="scientific">Cereibacter azotoformans</name>
    <dbReference type="NCBI Taxonomy" id="43057"/>
    <lineage>
        <taxon>Bacteria</taxon>
        <taxon>Pseudomonadati</taxon>
        <taxon>Pseudomonadota</taxon>
        <taxon>Alphaproteobacteria</taxon>
        <taxon>Rhodobacterales</taxon>
        <taxon>Paracoccaceae</taxon>
        <taxon>Cereibacter</taxon>
    </lineage>
</organism>
<proteinExistence type="predicted"/>
<keyword evidence="2" id="KW-1185">Reference proteome</keyword>
<dbReference type="RefSeq" id="WP_011907126.1">
    <property type="nucleotide sequence ID" value="NZ_CP089965.1"/>
</dbReference>
<dbReference type="Gene3D" id="3.30.10.10">
    <property type="entry name" value="Trypsin Inhibitor V, subunit A"/>
    <property type="match status" value="1"/>
</dbReference>
<evidence type="ECO:0000313" key="2">
    <source>
        <dbReference type="Proteomes" id="UP000244060"/>
    </source>
</evidence>
<name>A0A2T5KE33_9RHOB</name>
<dbReference type="Pfam" id="PF11720">
    <property type="entry name" value="Inhibitor_I78"/>
    <property type="match status" value="1"/>
</dbReference>
<dbReference type="OrthoDB" id="8724542at2"/>
<comment type="caution">
    <text evidence="1">The sequence shown here is derived from an EMBL/GenBank/DDBJ whole genome shotgun (WGS) entry which is preliminary data.</text>
</comment>
<reference evidence="1 2" key="1">
    <citation type="submission" date="2018-04" db="EMBL/GenBank/DDBJ databases">
        <title>Genomic Encyclopedia of Type Strains, Phase III (KMG-III): the genomes of soil and plant-associated and newly described type strains.</title>
        <authorList>
            <person name="Whitman W."/>
        </authorList>
    </citation>
    <scope>NUCLEOTIDE SEQUENCE [LARGE SCALE GENOMIC DNA]</scope>
    <source>
        <strain evidence="1 2">KA25</strain>
    </source>
</reference>
<sequence length="90" mass="9774">MRRTLLLLSAVASLSACSKKETEIILPTDSCGAVRLQGLVGQPAEVLETIRFTQPVRLVRPGEAVTMDFSPHRLTVEANEADRIVRLACG</sequence>
<dbReference type="AlphaFoldDB" id="A0A2T5KE33"/>
<protein>
    <submittedName>
        <fullName evidence="1">Peptidase inhibitor I78 family protein</fullName>
    </submittedName>
</protein>
<dbReference type="PROSITE" id="PS51257">
    <property type="entry name" value="PROKAR_LIPOPROTEIN"/>
    <property type="match status" value="1"/>
</dbReference>
<evidence type="ECO:0000313" key="1">
    <source>
        <dbReference type="EMBL" id="PTR20688.1"/>
    </source>
</evidence>
<dbReference type="EMBL" id="QAOT01000001">
    <property type="protein sequence ID" value="PTR20688.1"/>
    <property type="molecule type" value="Genomic_DNA"/>
</dbReference>
<dbReference type="InterPro" id="IPR021719">
    <property type="entry name" value="Prot_inh_I78"/>
</dbReference>
<gene>
    <name evidence="1" type="ORF">C8J28_1015</name>
</gene>
<dbReference type="Proteomes" id="UP000244060">
    <property type="component" value="Unassembled WGS sequence"/>
</dbReference>